<comment type="similarity">
    <text evidence="1">Belongs to the MaoP family.</text>
</comment>
<dbReference type="eggNOG" id="COG3085">
    <property type="taxonomic scope" value="Bacteria"/>
</dbReference>
<dbReference type="RefSeq" id="WP_008485943.1">
    <property type="nucleotide sequence ID" value="NZ_AMRI01000024.1"/>
</dbReference>
<protein>
    <recommendedName>
        <fullName evidence="2">Macrodomain Ori protein</fullName>
    </recommendedName>
</protein>
<name>K2IHA4_9GAMM</name>
<evidence type="ECO:0000313" key="4">
    <source>
        <dbReference type="Proteomes" id="UP000006755"/>
    </source>
</evidence>
<evidence type="ECO:0000313" key="3">
    <source>
        <dbReference type="EMBL" id="EKE69496.1"/>
    </source>
</evidence>
<evidence type="ECO:0000256" key="2">
    <source>
        <dbReference type="ARBA" id="ARBA00093628"/>
    </source>
</evidence>
<comment type="caution">
    <text evidence="3">The sequence shown here is derived from an EMBL/GenBank/DDBJ whole genome shotgun (WGS) entry which is preliminary data.</text>
</comment>
<dbReference type="AlphaFoldDB" id="K2IHA4"/>
<proteinExistence type="inferred from homology"/>
<accession>K2IHA4</accession>
<keyword evidence="4" id="KW-1185">Reference proteome</keyword>
<organism evidence="3 4">
    <name type="scientific">Gallaecimonas xiamenensis 3-C-1</name>
    <dbReference type="NCBI Taxonomy" id="745411"/>
    <lineage>
        <taxon>Bacteria</taxon>
        <taxon>Pseudomonadati</taxon>
        <taxon>Pseudomonadota</taxon>
        <taxon>Gammaproteobacteria</taxon>
        <taxon>Enterobacterales</taxon>
        <taxon>Gallaecimonadaceae</taxon>
        <taxon>Gallaecimonas</taxon>
    </lineage>
</organism>
<gene>
    <name evidence="3" type="ORF">B3C1_15332</name>
</gene>
<dbReference type="STRING" id="745411.B3C1_15332"/>
<evidence type="ECO:0000256" key="1">
    <source>
        <dbReference type="ARBA" id="ARBA00093464"/>
    </source>
</evidence>
<dbReference type="Proteomes" id="UP000006755">
    <property type="component" value="Unassembled WGS sequence"/>
</dbReference>
<dbReference type="InterPro" id="IPR007335">
    <property type="entry name" value="DUF413"/>
</dbReference>
<dbReference type="OrthoDB" id="6400110at2"/>
<dbReference type="Pfam" id="PF04219">
    <property type="entry name" value="DUF413"/>
    <property type="match status" value="1"/>
</dbReference>
<sequence length="117" mass="13262">MQTSFVSSKRFFDQKHFPHGFARSGDFTRSEANLLEAHGQSLQALASGLLSPATAEEHQFLETCQGTRQPASALEKVWAKYQRILDNRKRVLTLCDDWASLRNAKARYDEPDDSSED</sequence>
<reference evidence="3 4" key="1">
    <citation type="journal article" date="2012" name="J. Bacteriol.">
        <title>Genome Sequence of Gallaecimonas xiamenensis Type Strain 3-C-1.</title>
        <authorList>
            <person name="Lai Q."/>
            <person name="Wang L."/>
            <person name="Wang W."/>
            <person name="Shao Z."/>
        </authorList>
    </citation>
    <scope>NUCLEOTIDE SEQUENCE [LARGE SCALE GENOMIC DNA]</scope>
    <source>
        <strain evidence="3 4">3-C-1</strain>
    </source>
</reference>
<dbReference type="EMBL" id="AMRI01000024">
    <property type="protein sequence ID" value="EKE69496.1"/>
    <property type="molecule type" value="Genomic_DNA"/>
</dbReference>